<accession>A0ABR4CYK3</accession>
<protein>
    <submittedName>
        <fullName evidence="2">Uncharacterized protein</fullName>
    </submittedName>
</protein>
<evidence type="ECO:0000313" key="2">
    <source>
        <dbReference type="EMBL" id="KAL2075003.1"/>
    </source>
</evidence>
<evidence type="ECO:0000313" key="3">
    <source>
        <dbReference type="Proteomes" id="UP001595075"/>
    </source>
</evidence>
<dbReference type="Proteomes" id="UP001595075">
    <property type="component" value="Unassembled WGS sequence"/>
</dbReference>
<dbReference type="EMBL" id="JAZHXI010000002">
    <property type="protein sequence ID" value="KAL2075003.1"/>
    <property type="molecule type" value="Genomic_DNA"/>
</dbReference>
<reference evidence="2 3" key="1">
    <citation type="journal article" date="2024" name="Commun. Biol.">
        <title>Comparative genomic analysis of thermophilic fungi reveals convergent evolutionary adaptations and gene losses.</title>
        <authorList>
            <person name="Steindorff A.S."/>
            <person name="Aguilar-Pontes M.V."/>
            <person name="Robinson A.J."/>
            <person name="Andreopoulos B."/>
            <person name="LaButti K."/>
            <person name="Kuo A."/>
            <person name="Mondo S."/>
            <person name="Riley R."/>
            <person name="Otillar R."/>
            <person name="Haridas S."/>
            <person name="Lipzen A."/>
            <person name="Grimwood J."/>
            <person name="Schmutz J."/>
            <person name="Clum A."/>
            <person name="Reid I.D."/>
            <person name="Moisan M.C."/>
            <person name="Butler G."/>
            <person name="Nguyen T.T.M."/>
            <person name="Dewar K."/>
            <person name="Conant G."/>
            <person name="Drula E."/>
            <person name="Henrissat B."/>
            <person name="Hansel C."/>
            <person name="Singer S."/>
            <person name="Hutchinson M.I."/>
            <person name="de Vries R.P."/>
            <person name="Natvig D.O."/>
            <person name="Powell A.J."/>
            <person name="Tsang A."/>
            <person name="Grigoriev I.V."/>
        </authorList>
    </citation>
    <scope>NUCLEOTIDE SEQUENCE [LARGE SCALE GENOMIC DNA]</scope>
    <source>
        <strain evidence="2 3">CBS 494.80</strain>
    </source>
</reference>
<keyword evidence="3" id="KW-1185">Reference proteome</keyword>
<evidence type="ECO:0000256" key="1">
    <source>
        <dbReference type="SAM" id="MobiDB-lite"/>
    </source>
</evidence>
<feature type="region of interest" description="Disordered" evidence="1">
    <location>
        <begin position="1"/>
        <end position="20"/>
    </location>
</feature>
<name>A0ABR4CYK3_9HELO</name>
<sequence length="147" mass="17009">MTKTTLKASTMSPPPSYRLKSPQSRLVTRLVSYLFYRGPYVIKATDVPQWEWSNRQCREWLRAVFEAKYHWDKDTAFLSAERWEGFGPRLYLMTCREWESFLGHERGLSIYSLLVGLKHKRGAVPRGLVLNRPAVVKAGTTSKRSLG</sequence>
<gene>
    <name evidence="2" type="ORF">VTL71DRAFT_8783</name>
</gene>
<feature type="compositionally biased region" description="Polar residues" evidence="1">
    <location>
        <begin position="1"/>
        <end position="11"/>
    </location>
</feature>
<comment type="caution">
    <text evidence="2">The sequence shown here is derived from an EMBL/GenBank/DDBJ whole genome shotgun (WGS) entry which is preliminary data.</text>
</comment>
<proteinExistence type="predicted"/>
<organism evidence="2 3">
    <name type="scientific">Oculimacula yallundae</name>
    <dbReference type="NCBI Taxonomy" id="86028"/>
    <lineage>
        <taxon>Eukaryota</taxon>
        <taxon>Fungi</taxon>
        <taxon>Dikarya</taxon>
        <taxon>Ascomycota</taxon>
        <taxon>Pezizomycotina</taxon>
        <taxon>Leotiomycetes</taxon>
        <taxon>Helotiales</taxon>
        <taxon>Ploettnerulaceae</taxon>
        <taxon>Oculimacula</taxon>
    </lineage>
</organism>